<feature type="transmembrane region" description="Helical" evidence="1">
    <location>
        <begin position="7"/>
        <end position="30"/>
    </location>
</feature>
<organism evidence="2 3">
    <name type="scientific">Planotetraspora thailandica</name>
    <dbReference type="NCBI Taxonomy" id="487172"/>
    <lineage>
        <taxon>Bacteria</taxon>
        <taxon>Bacillati</taxon>
        <taxon>Actinomycetota</taxon>
        <taxon>Actinomycetes</taxon>
        <taxon>Streptosporangiales</taxon>
        <taxon>Streptosporangiaceae</taxon>
        <taxon>Planotetraspora</taxon>
    </lineage>
</organism>
<evidence type="ECO:0000313" key="2">
    <source>
        <dbReference type="EMBL" id="GII58724.1"/>
    </source>
</evidence>
<gene>
    <name evidence="2" type="ORF">Pth03_71130</name>
</gene>
<keyword evidence="1" id="KW-0812">Transmembrane</keyword>
<keyword evidence="1" id="KW-0472">Membrane</keyword>
<sequence>MRSRVRAVWIAVGGVFTAVLVAVMAIAALAEIPVPGDWRSSRSYGSSIIGATTETTTVTYAITTPRIVVDVSAGIGVRVSTGEPGRLTVRRTLVWDGRGRRFDESWKDGGTLQATMTCGPSVPGASGGCQAEYFLTVPPDVEVLMATHSGPVTCRPSAAGEVTCVRPGTG</sequence>
<accession>A0A8J4DDP5</accession>
<dbReference type="RefSeq" id="WP_203948814.1">
    <property type="nucleotide sequence ID" value="NZ_BOOR01000070.1"/>
</dbReference>
<protein>
    <submittedName>
        <fullName evidence="2">Uncharacterized protein</fullName>
    </submittedName>
</protein>
<evidence type="ECO:0000313" key="3">
    <source>
        <dbReference type="Proteomes" id="UP000605992"/>
    </source>
</evidence>
<comment type="caution">
    <text evidence="2">The sequence shown here is derived from an EMBL/GenBank/DDBJ whole genome shotgun (WGS) entry which is preliminary data.</text>
</comment>
<dbReference type="Proteomes" id="UP000605992">
    <property type="component" value="Unassembled WGS sequence"/>
</dbReference>
<dbReference type="AlphaFoldDB" id="A0A8J4DDP5"/>
<keyword evidence="3" id="KW-1185">Reference proteome</keyword>
<name>A0A8J4DDP5_9ACTN</name>
<dbReference type="EMBL" id="BOOR01000070">
    <property type="protein sequence ID" value="GII58724.1"/>
    <property type="molecule type" value="Genomic_DNA"/>
</dbReference>
<proteinExistence type="predicted"/>
<keyword evidence="1" id="KW-1133">Transmembrane helix</keyword>
<reference evidence="2" key="1">
    <citation type="submission" date="2021-01" db="EMBL/GenBank/DDBJ databases">
        <title>Whole genome shotgun sequence of Planotetraspora thailandica NBRC 104271.</title>
        <authorList>
            <person name="Komaki H."/>
            <person name="Tamura T."/>
        </authorList>
    </citation>
    <scope>NUCLEOTIDE SEQUENCE</scope>
    <source>
        <strain evidence="2">NBRC 104271</strain>
    </source>
</reference>
<evidence type="ECO:0000256" key="1">
    <source>
        <dbReference type="SAM" id="Phobius"/>
    </source>
</evidence>